<name>A0ABN3H3E2_9ACTN</name>
<reference evidence="1 2" key="1">
    <citation type="journal article" date="2019" name="Int. J. Syst. Evol. Microbiol.">
        <title>The Global Catalogue of Microorganisms (GCM) 10K type strain sequencing project: providing services to taxonomists for standard genome sequencing and annotation.</title>
        <authorList>
            <consortium name="The Broad Institute Genomics Platform"/>
            <consortium name="The Broad Institute Genome Sequencing Center for Infectious Disease"/>
            <person name="Wu L."/>
            <person name="Ma J."/>
        </authorList>
    </citation>
    <scope>NUCLEOTIDE SEQUENCE [LARGE SCALE GENOMIC DNA]</scope>
    <source>
        <strain evidence="1 2">JCM 16227</strain>
    </source>
</reference>
<comment type="caution">
    <text evidence="1">The sequence shown here is derived from an EMBL/GenBank/DDBJ whole genome shotgun (WGS) entry which is preliminary data.</text>
</comment>
<gene>
    <name evidence="1" type="ORF">GCM10009855_04160</name>
</gene>
<dbReference type="RefSeq" id="WP_346074753.1">
    <property type="nucleotide sequence ID" value="NZ_BAAARB010000002.1"/>
</dbReference>
<keyword evidence="2" id="KW-1185">Reference proteome</keyword>
<sequence>MTRPRNRLSRIRLATALSGIVTTIVLPLTGTPVAHAGPASCVPFGTAQIPPGVPSTGDRTGLTTFAEYTGKQAPSRVDLRTEKTQFNRFWEFALTDAGTLVTRPRPPRSAADSRWRTVPLPSCLRGRLVAISLDDDELVGVDREGWIYTMDNVTQSPLLWNWTSAWGAMLWTGPGRKLPDDRRGGWALSVTSPSDNRAYLDIAGRVHPSGQAKMTMIPALTGDGSRITYADPWLPNDDSYEIGSPLGGRFQSVALSAAGSTTFVVNRYGDMFTRTFDFDSSGSDSVFFRYSWDPQTGKPSATNLTVEAFDRSTAAVQLPAPDWTHQPKIPGEITSAITVISTGPGTEKRELRVEGRSNGRTGFWHKDLHASTWTFTPTGSTLQGRLLENSPDDRSAETLAPEKPWNLSASLPSRSALVDGQTLIDIGIPYSVIDPRMLDEVGLTAAPSGYRLSVSSFDPAVTTRPATVTTPDGHRIPVLLHTADGMRMTPGHVGLTRTPRHLVGAVEIPREAFANRDQDPELRRFVDTWMRGKSIAPITLSATTTDLVVR</sequence>
<dbReference type="EMBL" id="BAAARB010000002">
    <property type="protein sequence ID" value="GAA2368042.1"/>
    <property type="molecule type" value="Genomic_DNA"/>
</dbReference>
<organism evidence="1 2">
    <name type="scientific">Gordonia cholesterolivorans</name>
    <dbReference type="NCBI Taxonomy" id="559625"/>
    <lineage>
        <taxon>Bacteria</taxon>
        <taxon>Bacillati</taxon>
        <taxon>Actinomycetota</taxon>
        <taxon>Actinomycetes</taxon>
        <taxon>Mycobacteriales</taxon>
        <taxon>Gordoniaceae</taxon>
        <taxon>Gordonia</taxon>
    </lineage>
</organism>
<protein>
    <submittedName>
        <fullName evidence="1">Uncharacterized protein</fullName>
    </submittedName>
</protein>
<proteinExistence type="predicted"/>
<evidence type="ECO:0000313" key="1">
    <source>
        <dbReference type="EMBL" id="GAA2368042.1"/>
    </source>
</evidence>
<dbReference type="Proteomes" id="UP001501170">
    <property type="component" value="Unassembled WGS sequence"/>
</dbReference>
<accession>A0ABN3H3E2</accession>
<evidence type="ECO:0000313" key="2">
    <source>
        <dbReference type="Proteomes" id="UP001501170"/>
    </source>
</evidence>